<dbReference type="Proteomes" id="UP000077563">
    <property type="component" value="Unassembled WGS sequence"/>
</dbReference>
<dbReference type="EMBL" id="LKEG01000038">
    <property type="protein sequence ID" value="OAJ48545.1"/>
    <property type="molecule type" value="Genomic_DNA"/>
</dbReference>
<protein>
    <submittedName>
        <fullName evidence="2">Uncharacterized protein</fullName>
    </submittedName>
</protein>
<comment type="caution">
    <text evidence="2">The sequence shown here is derived from an EMBL/GenBank/DDBJ whole genome shotgun (WGS) entry which is preliminary data.</text>
</comment>
<evidence type="ECO:0000313" key="2">
    <source>
        <dbReference type="EMBL" id="OAJ48545.1"/>
    </source>
</evidence>
<organism evidence="2 3">
    <name type="scientific">Pseudomonas marginalis</name>
    <name type="common">Pseudomonas panacis</name>
    <dbReference type="NCBI Taxonomy" id="298"/>
    <lineage>
        <taxon>Bacteria</taxon>
        <taxon>Pseudomonadati</taxon>
        <taxon>Pseudomonadota</taxon>
        <taxon>Gammaproteobacteria</taxon>
        <taxon>Pseudomonadales</taxon>
        <taxon>Pseudomonadaceae</taxon>
        <taxon>Pseudomonas</taxon>
    </lineage>
</organism>
<evidence type="ECO:0000256" key="1">
    <source>
        <dbReference type="SAM" id="MobiDB-lite"/>
    </source>
</evidence>
<accession>A0A9X5KVM6</accession>
<reference evidence="2 3" key="1">
    <citation type="submission" date="2015-09" db="EMBL/GenBank/DDBJ databases">
        <title>Genome sequence of Pseudomonas marginalis ICMP 3553.</title>
        <authorList>
            <person name="Visnovsky S."/>
            <person name="Lu A."/>
            <person name="Panda P."/>
            <person name="Pitman A."/>
        </authorList>
    </citation>
    <scope>NUCLEOTIDE SEQUENCE [LARGE SCALE GENOMIC DNA]</scope>
    <source>
        <strain evidence="2 3">ICMP 3553</strain>
    </source>
</reference>
<dbReference type="AlphaFoldDB" id="A0A9X5KVM6"/>
<evidence type="ECO:0000313" key="3">
    <source>
        <dbReference type="Proteomes" id="UP000077563"/>
    </source>
</evidence>
<gene>
    <name evidence="2" type="ORF">AO064_06770</name>
</gene>
<proteinExistence type="predicted"/>
<name>A0A9X5KVM6_PSEMA</name>
<sequence length="278" mass="29893">MILRKVIFRRAVHMDIKCRKIWLLGVPCRPGSPSPPPSSSPAEIAGLATVPPTSSVDTPAPSGIAFGTAPGGDKRPAGGIPIPGYDAPALPVKPVRDPSLSLIALSGIDPSGPVMVEVPLVQNNTTFTADRRTTGLCVGVAERYEHGNDHERIEHRALFTLALETLRLAGLTLVPVPAQRADDSLRFDLHTRNEIDTLMSQYRLDALVSDSQSAAFHAACWTGYPRLGEPLGDGSTLWFYGARSSKDVLPILVRVYRNARRLTPVQAGLLDVLTNPTV</sequence>
<feature type="region of interest" description="Disordered" evidence="1">
    <location>
        <begin position="52"/>
        <end position="82"/>
    </location>
</feature>